<evidence type="ECO:0000256" key="5">
    <source>
        <dbReference type="ARBA" id="ARBA00022670"/>
    </source>
</evidence>
<evidence type="ECO:0000313" key="12">
    <source>
        <dbReference type="Proteomes" id="UP000092498"/>
    </source>
</evidence>
<evidence type="ECO:0000256" key="9">
    <source>
        <dbReference type="RuleBase" id="RU362042"/>
    </source>
</evidence>
<feature type="active site" evidence="7">
    <location>
        <position position="109"/>
    </location>
</feature>
<proteinExistence type="inferred from homology"/>
<dbReference type="SUPFAM" id="SSF51306">
    <property type="entry name" value="LexA/Signal peptidase"/>
    <property type="match status" value="1"/>
</dbReference>
<dbReference type="NCBIfam" id="TIGR02227">
    <property type="entry name" value="sigpep_I_bact"/>
    <property type="match status" value="1"/>
</dbReference>
<gene>
    <name evidence="11" type="ORF">ATE48_01250</name>
</gene>
<dbReference type="EC" id="3.4.21.89" evidence="3 8"/>
<evidence type="ECO:0000259" key="10">
    <source>
        <dbReference type="Pfam" id="PF10502"/>
    </source>
</evidence>
<dbReference type="InterPro" id="IPR019757">
    <property type="entry name" value="Pept_S26A_signal_pept_1_Lys-AS"/>
</dbReference>
<feature type="active site" evidence="7">
    <location>
        <position position="47"/>
    </location>
</feature>
<dbReference type="GO" id="GO:0009003">
    <property type="term" value="F:signal peptidase activity"/>
    <property type="evidence" value="ECO:0007669"/>
    <property type="project" value="UniProtKB-EC"/>
</dbReference>
<comment type="subcellular location">
    <subcellularLocation>
        <location evidence="9">Membrane</location>
        <topology evidence="9">Single-pass type II membrane protein</topology>
    </subcellularLocation>
</comment>
<accession>A0A1B1ADL0</accession>
<dbReference type="InterPro" id="IPR000223">
    <property type="entry name" value="Pept_S26A_signal_pept_1"/>
</dbReference>
<organism evidence="11 12">
    <name type="scientific">Candidatus Viadribacter manganicus</name>
    <dbReference type="NCBI Taxonomy" id="1759059"/>
    <lineage>
        <taxon>Bacteria</taxon>
        <taxon>Pseudomonadati</taxon>
        <taxon>Pseudomonadota</taxon>
        <taxon>Alphaproteobacteria</taxon>
        <taxon>Hyphomonadales</taxon>
        <taxon>Hyphomonadaceae</taxon>
        <taxon>Candidatus Viadribacter</taxon>
    </lineage>
</organism>
<comment type="catalytic activity">
    <reaction evidence="1 8">
        <text>Cleavage of hydrophobic, N-terminal signal or leader sequences from secreted and periplasmic proteins.</text>
        <dbReference type="EC" id="3.4.21.89"/>
    </reaction>
</comment>
<dbReference type="InterPro" id="IPR019756">
    <property type="entry name" value="Pept_S26A_signal_pept_1_Ser-AS"/>
</dbReference>
<evidence type="ECO:0000256" key="2">
    <source>
        <dbReference type="ARBA" id="ARBA00009370"/>
    </source>
</evidence>
<name>A0A1B1ADL0_9PROT</name>
<dbReference type="InterPro" id="IPR036286">
    <property type="entry name" value="LexA/Signal_pep-like_sf"/>
</dbReference>
<dbReference type="GO" id="GO:0006465">
    <property type="term" value="P:signal peptide processing"/>
    <property type="evidence" value="ECO:0007669"/>
    <property type="project" value="InterPro"/>
</dbReference>
<dbReference type="GO" id="GO:0016020">
    <property type="term" value="C:membrane"/>
    <property type="evidence" value="ECO:0007669"/>
    <property type="project" value="UniProtKB-SubCell"/>
</dbReference>
<protein>
    <recommendedName>
        <fullName evidence="4 8">Signal peptidase I</fullName>
        <ecNumber evidence="3 8">3.4.21.89</ecNumber>
    </recommendedName>
</protein>
<feature type="domain" description="Peptidase S26" evidence="10">
    <location>
        <begin position="18"/>
        <end position="224"/>
    </location>
</feature>
<reference evidence="11 12" key="1">
    <citation type="submission" date="2015-11" db="EMBL/GenBank/DDBJ databases">
        <title>Whole-Genome Sequence of Candidatus Oderbacter manganicum from the National Park Lower Oder Valley, Germany.</title>
        <authorList>
            <person name="Braun B."/>
            <person name="Liere K."/>
            <person name="Szewzyk U."/>
        </authorList>
    </citation>
    <scope>NUCLEOTIDE SEQUENCE [LARGE SCALE GENOMIC DNA]</scope>
    <source>
        <strain evidence="11 12">OTSz_A_272</strain>
    </source>
</reference>
<evidence type="ECO:0000256" key="3">
    <source>
        <dbReference type="ARBA" id="ARBA00013208"/>
    </source>
</evidence>
<keyword evidence="5 8" id="KW-0645">Protease</keyword>
<dbReference type="FunCoup" id="A0A1B1ADL0">
    <property type="interactions" value="331"/>
</dbReference>
<dbReference type="CDD" id="cd06530">
    <property type="entry name" value="S26_SPase_I"/>
    <property type="match status" value="1"/>
</dbReference>
<dbReference type="InParanoid" id="A0A1B1ADL0"/>
<dbReference type="PANTHER" id="PTHR43390:SF1">
    <property type="entry name" value="CHLOROPLAST PROCESSING PEPTIDASE"/>
    <property type="match status" value="1"/>
</dbReference>
<evidence type="ECO:0000256" key="8">
    <source>
        <dbReference type="RuleBase" id="RU003993"/>
    </source>
</evidence>
<dbReference type="PROSITE" id="PS00760">
    <property type="entry name" value="SPASE_I_2"/>
    <property type="match status" value="1"/>
</dbReference>
<dbReference type="Proteomes" id="UP000092498">
    <property type="component" value="Chromosome"/>
</dbReference>
<keyword evidence="12" id="KW-1185">Reference proteome</keyword>
<dbReference type="GO" id="GO:0004252">
    <property type="term" value="F:serine-type endopeptidase activity"/>
    <property type="evidence" value="ECO:0007669"/>
    <property type="project" value="InterPro"/>
</dbReference>
<dbReference type="RefSeq" id="WP_066767063.1">
    <property type="nucleotide sequence ID" value="NZ_CP013244.1"/>
</dbReference>
<dbReference type="PANTHER" id="PTHR43390">
    <property type="entry name" value="SIGNAL PEPTIDASE I"/>
    <property type="match status" value="1"/>
</dbReference>
<dbReference type="Gene3D" id="2.10.109.10">
    <property type="entry name" value="Umud Fragment, subunit A"/>
    <property type="match status" value="1"/>
</dbReference>
<keyword evidence="6 8" id="KW-0378">Hydrolase</keyword>
<dbReference type="PRINTS" id="PR00727">
    <property type="entry name" value="LEADERPTASE"/>
</dbReference>
<dbReference type="Pfam" id="PF10502">
    <property type="entry name" value="Peptidase_S26"/>
    <property type="match status" value="1"/>
</dbReference>
<dbReference type="STRING" id="1759059.ATE48_01250"/>
<evidence type="ECO:0000256" key="7">
    <source>
        <dbReference type="PIRSR" id="PIRSR600223-1"/>
    </source>
</evidence>
<dbReference type="PROSITE" id="PS00501">
    <property type="entry name" value="SPASE_I_1"/>
    <property type="match status" value="1"/>
</dbReference>
<comment type="similarity">
    <text evidence="2 9">Belongs to the peptidase S26 family.</text>
</comment>
<evidence type="ECO:0000256" key="6">
    <source>
        <dbReference type="ARBA" id="ARBA00022801"/>
    </source>
</evidence>
<dbReference type="EMBL" id="CP013244">
    <property type="protein sequence ID" value="ANP44642.1"/>
    <property type="molecule type" value="Genomic_DNA"/>
</dbReference>
<dbReference type="InterPro" id="IPR019533">
    <property type="entry name" value="Peptidase_S26"/>
</dbReference>
<sequence>MSMTTTSSSTAAMDVFWDNVKTILYALALAMVLRFTIAQPFRIPSGSMQPTLEVGDYIVVTKWSYGYGRFSFAPLEGLLPHGRLFGSEPQRGDVVVFRPQPEPDRDFIKRVIGLPGDRIQMINGVLTINGESVQRESLGERPFENEHGIIEHIQTYRETLPNGVSYIAFDRGSMELDNTRVFEVPEGHYFMMGDDRDNSADSRVPSVVGFVPYDNLVGPAQFVVVSFNNSTSIFRPWTLFTGFRGDRFLKSVN</sequence>
<evidence type="ECO:0000256" key="4">
    <source>
        <dbReference type="ARBA" id="ARBA00019232"/>
    </source>
</evidence>
<evidence type="ECO:0000313" key="11">
    <source>
        <dbReference type="EMBL" id="ANP44642.1"/>
    </source>
</evidence>
<dbReference type="AlphaFoldDB" id="A0A1B1ADL0"/>
<evidence type="ECO:0000256" key="1">
    <source>
        <dbReference type="ARBA" id="ARBA00000677"/>
    </source>
</evidence>
<dbReference type="KEGG" id="cbot:ATE48_01250"/>